<comment type="caution">
    <text evidence="2">The sequence shown here is derived from an EMBL/GenBank/DDBJ whole genome shotgun (WGS) entry which is preliminary data.</text>
</comment>
<proteinExistence type="predicted"/>
<evidence type="ECO:0000256" key="1">
    <source>
        <dbReference type="SAM" id="Phobius"/>
    </source>
</evidence>
<dbReference type="InterPro" id="IPR007607">
    <property type="entry name" value="BacA/B"/>
</dbReference>
<dbReference type="Proteomes" id="UP000469724">
    <property type="component" value="Unassembled WGS sequence"/>
</dbReference>
<dbReference type="RefSeq" id="WP_163301443.1">
    <property type="nucleotide sequence ID" value="NZ_JAAGRQ010000018.1"/>
</dbReference>
<dbReference type="Pfam" id="PF04519">
    <property type="entry name" value="Bactofilin"/>
    <property type="match status" value="1"/>
</dbReference>
<evidence type="ECO:0000313" key="3">
    <source>
        <dbReference type="Proteomes" id="UP000469724"/>
    </source>
</evidence>
<keyword evidence="1" id="KW-0472">Membrane</keyword>
<keyword evidence="1" id="KW-0812">Transmembrane</keyword>
<name>A0A7K3NJP0_9BACT</name>
<dbReference type="InterPro" id="IPR011004">
    <property type="entry name" value="Trimer_LpxA-like_sf"/>
</dbReference>
<keyword evidence="1" id="KW-1133">Transmembrane helix</keyword>
<accession>A0A7K3NJP0</accession>
<evidence type="ECO:0000313" key="2">
    <source>
        <dbReference type="EMBL" id="NDY56390.1"/>
    </source>
</evidence>
<evidence type="ECO:0008006" key="4">
    <source>
        <dbReference type="Google" id="ProtNLM"/>
    </source>
</evidence>
<dbReference type="SUPFAM" id="SSF51161">
    <property type="entry name" value="Trimeric LpxA-like enzymes"/>
    <property type="match status" value="1"/>
</dbReference>
<sequence>MPRRTATTRFIATARIARRALRSSSRGGALLYVIASIVLLGVIGGGVAYFSSSSSTSQLAATRAEQAYYAALAGQAYVKQRHEAMRTSSASLDALLADLDAHSGIYTLADNRRFSLTTSKIDATHYSATVTGSYLDAAGGATENTVIDMGSRVYIPASSGGSTVPESARKTPVVANGATIDGGVSADTVTLNNESTVTGDVISTTWVVIGNKAAVGGDVCAGGNVTLNNESSVGGDINATGDVYIGANNAVVQGSVYAGGNVTIQNGAKVMGDVHAGGYVSIGSNNGSVYGSVYAAGDVTLGNAARVYANVHSGGNINVLWGGTIDGNAVAAGTVSVNAWGGKVSGSITQNASSPPRIKPTAPTACDVVDAPPLQVYLAGTTNISVSYGNAKDIAPGSYGKLVASGNNTITLHAGTYSFSSMNFSWDCDWRLDVSGGDITIFVVGDVAFGGEVTVLVSSDGTNYTNMWSVDPNLAARVYLETHGNFTAGQSGRWFGTILAKNNIAFNGSQTPEDKPTVIGLLATVDGVVTLSNKFSNIRIVSNFAQANW</sequence>
<dbReference type="AlphaFoldDB" id="A0A7K3NJP0"/>
<protein>
    <recommendedName>
        <fullName evidence="4">Polymer-forming cytoskeletal protein</fullName>
    </recommendedName>
</protein>
<gene>
    <name evidence="2" type="ORF">G3N56_06485</name>
</gene>
<keyword evidence="3" id="KW-1185">Reference proteome</keyword>
<dbReference type="EMBL" id="JAAGRQ010000018">
    <property type="protein sequence ID" value="NDY56390.1"/>
    <property type="molecule type" value="Genomic_DNA"/>
</dbReference>
<feature type="transmembrane region" description="Helical" evidence="1">
    <location>
        <begin position="29"/>
        <end position="50"/>
    </location>
</feature>
<organism evidence="2 3">
    <name type="scientific">Desulfolutivibrio sulfodismutans</name>
    <dbReference type="NCBI Taxonomy" id="63561"/>
    <lineage>
        <taxon>Bacteria</taxon>
        <taxon>Pseudomonadati</taxon>
        <taxon>Thermodesulfobacteriota</taxon>
        <taxon>Desulfovibrionia</taxon>
        <taxon>Desulfovibrionales</taxon>
        <taxon>Desulfovibrionaceae</taxon>
        <taxon>Desulfolutivibrio</taxon>
    </lineage>
</organism>
<reference evidence="2 3" key="1">
    <citation type="submission" date="2020-02" db="EMBL/GenBank/DDBJ databases">
        <title>Comparative genomics of sulfur disproportionating microorganisms.</title>
        <authorList>
            <person name="Ward L.M."/>
            <person name="Bertran E."/>
            <person name="Johnston D.T."/>
        </authorList>
    </citation>
    <scope>NUCLEOTIDE SEQUENCE [LARGE SCALE GENOMIC DNA]</scope>
    <source>
        <strain evidence="2 3">DSM 3696</strain>
    </source>
</reference>
<dbReference type="Gene3D" id="2.160.10.10">
    <property type="entry name" value="Hexapeptide repeat proteins"/>
    <property type="match status" value="1"/>
</dbReference>